<keyword evidence="4 9" id="KW-0805">Transcription regulation</keyword>
<dbReference type="PANTHER" id="PTHR31992">
    <property type="entry name" value="DOF ZINC FINGER PROTEIN DOF1.4-RELATED"/>
    <property type="match status" value="1"/>
</dbReference>
<keyword evidence="2 8" id="KW-0863">Zinc-finger</keyword>
<dbReference type="PANTHER" id="PTHR31992:SF316">
    <property type="entry name" value="DOF ZINC FINGER PROTEIN DOF1.2"/>
    <property type="match status" value="1"/>
</dbReference>
<accession>A0AAV6X6T7</accession>
<dbReference type="GO" id="GO:0003677">
    <property type="term" value="F:DNA binding"/>
    <property type="evidence" value="ECO:0007669"/>
    <property type="project" value="UniProtKB-UniRule"/>
</dbReference>
<dbReference type="InterPro" id="IPR045174">
    <property type="entry name" value="Dof"/>
</dbReference>
<evidence type="ECO:0000259" key="11">
    <source>
        <dbReference type="PROSITE" id="PS50884"/>
    </source>
</evidence>
<keyword evidence="6 9" id="KW-0804">Transcription</keyword>
<name>A0AAV6X6T7_9LAMI</name>
<dbReference type="GO" id="GO:0003700">
    <property type="term" value="F:DNA-binding transcription factor activity"/>
    <property type="evidence" value="ECO:0007669"/>
    <property type="project" value="UniProtKB-UniRule"/>
</dbReference>
<protein>
    <recommendedName>
        <fullName evidence="9">Dof zinc finger protein</fullName>
    </recommendedName>
</protein>
<evidence type="ECO:0000256" key="5">
    <source>
        <dbReference type="ARBA" id="ARBA00023125"/>
    </source>
</evidence>
<dbReference type="EMBL" id="WHWC01000008">
    <property type="protein sequence ID" value="KAG8378133.1"/>
    <property type="molecule type" value="Genomic_DNA"/>
</dbReference>
<feature type="region of interest" description="Disordered" evidence="10">
    <location>
        <begin position="85"/>
        <end position="119"/>
    </location>
</feature>
<keyword evidence="13" id="KW-1185">Reference proteome</keyword>
<feature type="domain" description="Dof-type" evidence="11">
    <location>
        <begin position="40"/>
        <end position="94"/>
    </location>
</feature>
<keyword evidence="1 9" id="KW-0479">Metal-binding</keyword>
<dbReference type="GO" id="GO:0008270">
    <property type="term" value="F:zinc ion binding"/>
    <property type="evidence" value="ECO:0007669"/>
    <property type="project" value="UniProtKB-KW"/>
</dbReference>
<keyword evidence="7 8" id="KW-0539">Nucleus</keyword>
<comment type="function">
    <text evidence="9">Transcription factor that binds specifically to a 5'-AA[AG]G-3' consensus core sequence.</text>
</comment>
<evidence type="ECO:0000256" key="4">
    <source>
        <dbReference type="ARBA" id="ARBA00023015"/>
    </source>
</evidence>
<dbReference type="PROSITE" id="PS50884">
    <property type="entry name" value="ZF_DOF_2"/>
    <property type="match status" value="1"/>
</dbReference>
<comment type="caution">
    <text evidence="12">The sequence shown here is derived from an EMBL/GenBank/DDBJ whole genome shotgun (WGS) entry which is preliminary data.</text>
</comment>
<evidence type="ECO:0000256" key="6">
    <source>
        <dbReference type="ARBA" id="ARBA00023163"/>
    </source>
</evidence>
<evidence type="ECO:0000256" key="8">
    <source>
        <dbReference type="PROSITE-ProRule" id="PRU00071"/>
    </source>
</evidence>
<dbReference type="InterPro" id="IPR003851">
    <property type="entry name" value="Znf_Dof"/>
</dbReference>
<evidence type="ECO:0000313" key="12">
    <source>
        <dbReference type="EMBL" id="KAG8378133.1"/>
    </source>
</evidence>
<evidence type="ECO:0000256" key="10">
    <source>
        <dbReference type="SAM" id="MobiDB-lite"/>
    </source>
</evidence>
<gene>
    <name evidence="12" type="ORF">BUALT_Bualt08G0106400</name>
</gene>
<dbReference type="Pfam" id="PF02701">
    <property type="entry name" value="Zn_ribbon_Dof"/>
    <property type="match status" value="1"/>
</dbReference>
<evidence type="ECO:0000256" key="9">
    <source>
        <dbReference type="RuleBase" id="RU369094"/>
    </source>
</evidence>
<keyword evidence="5 8" id="KW-0238">DNA-binding</keyword>
<keyword evidence="3 9" id="KW-0862">Zinc</keyword>
<proteinExistence type="predicted"/>
<evidence type="ECO:0000256" key="7">
    <source>
        <dbReference type="ARBA" id="ARBA00023242"/>
    </source>
</evidence>
<dbReference type="GO" id="GO:0005634">
    <property type="term" value="C:nucleus"/>
    <property type="evidence" value="ECO:0007669"/>
    <property type="project" value="UniProtKB-SubCell"/>
</dbReference>
<evidence type="ECO:0000256" key="2">
    <source>
        <dbReference type="ARBA" id="ARBA00022771"/>
    </source>
</evidence>
<reference evidence="12" key="1">
    <citation type="submission" date="2019-10" db="EMBL/GenBank/DDBJ databases">
        <authorList>
            <person name="Zhang R."/>
            <person name="Pan Y."/>
            <person name="Wang J."/>
            <person name="Ma R."/>
            <person name="Yu S."/>
        </authorList>
    </citation>
    <scope>NUCLEOTIDE SEQUENCE</scope>
    <source>
        <strain evidence="12">LA-IB0</strain>
        <tissue evidence="12">Leaf</tissue>
    </source>
</reference>
<sequence>MYTSTTSSEYSFLECPPIRPLVMERTTTTTKWRYNNELAPNCPRCASSNTKFCYYNNYSLSQPRYFCKGCRRYWTKGGSLRNVPVGGGCRKSRRARATRQGGGPHYSGPTLSPVSANESENGTDIDLAAVFAKYVNHNVENSSPGASFTSSDNVQTSSLDIDSQLDDITMFEYQEPLDLINGGGDDQIQQVFPDQLISMHEDINGQDFVYQDCNAFEPQGTILGDELAADILWSSDGSNLPNFGSQQTMVQLQDFGLFSGDDQLRIPTNLVSDNWGSFDLSTYEIFSRP</sequence>
<comment type="subcellular location">
    <subcellularLocation>
        <location evidence="8 9">Nucleus</location>
    </subcellularLocation>
</comment>
<feature type="compositionally biased region" description="Polar residues" evidence="10">
    <location>
        <begin position="109"/>
        <end position="119"/>
    </location>
</feature>
<evidence type="ECO:0000256" key="1">
    <source>
        <dbReference type="ARBA" id="ARBA00022723"/>
    </source>
</evidence>
<evidence type="ECO:0000256" key="3">
    <source>
        <dbReference type="ARBA" id="ARBA00022833"/>
    </source>
</evidence>
<dbReference type="Proteomes" id="UP000826271">
    <property type="component" value="Unassembled WGS sequence"/>
</dbReference>
<dbReference type="AlphaFoldDB" id="A0AAV6X6T7"/>
<dbReference type="PROSITE" id="PS01361">
    <property type="entry name" value="ZF_DOF_1"/>
    <property type="match status" value="1"/>
</dbReference>
<evidence type="ECO:0000313" key="13">
    <source>
        <dbReference type="Proteomes" id="UP000826271"/>
    </source>
</evidence>
<organism evidence="12 13">
    <name type="scientific">Buddleja alternifolia</name>
    <dbReference type="NCBI Taxonomy" id="168488"/>
    <lineage>
        <taxon>Eukaryota</taxon>
        <taxon>Viridiplantae</taxon>
        <taxon>Streptophyta</taxon>
        <taxon>Embryophyta</taxon>
        <taxon>Tracheophyta</taxon>
        <taxon>Spermatophyta</taxon>
        <taxon>Magnoliopsida</taxon>
        <taxon>eudicotyledons</taxon>
        <taxon>Gunneridae</taxon>
        <taxon>Pentapetalae</taxon>
        <taxon>asterids</taxon>
        <taxon>lamiids</taxon>
        <taxon>Lamiales</taxon>
        <taxon>Scrophulariaceae</taxon>
        <taxon>Buddlejeae</taxon>
        <taxon>Buddleja</taxon>
    </lineage>
</organism>